<dbReference type="CDD" id="cd06993">
    <property type="entry name" value="cupin_CENP-C_C"/>
    <property type="match status" value="1"/>
</dbReference>
<feature type="compositionally biased region" description="Basic residues" evidence="7">
    <location>
        <begin position="329"/>
        <end position="344"/>
    </location>
</feature>
<dbReference type="SUPFAM" id="SSF51182">
    <property type="entry name" value="RmlC-like cupins"/>
    <property type="match status" value="1"/>
</dbReference>
<evidence type="ECO:0000256" key="1">
    <source>
        <dbReference type="ARBA" id="ARBA00004123"/>
    </source>
</evidence>
<feature type="domain" description="Mif2/CENP-C cupin" evidence="8">
    <location>
        <begin position="524"/>
        <end position="609"/>
    </location>
</feature>
<name>A0A8H7HNF4_9AGAM</name>
<accession>A0A8H7HNF4</accession>
<dbReference type="GO" id="GO:0000776">
    <property type="term" value="C:kinetochore"/>
    <property type="evidence" value="ECO:0007669"/>
    <property type="project" value="InterPro"/>
</dbReference>
<dbReference type="OrthoDB" id="1939643at2759"/>
<dbReference type="GO" id="GO:0019237">
    <property type="term" value="F:centromeric DNA binding"/>
    <property type="evidence" value="ECO:0007669"/>
    <property type="project" value="InterPro"/>
</dbReference>
<dbReference type="GO" id="GO:0051382">
    <property type="term" value="P:kinetochore assembly"/>
    <property type="evidence" value="ECO:0007669"/>
    <property type="project" value="InterPro"/>
</dbReference>
<feature type="region of interest" description="Disordered" evidence="7">
    <location>
        <begin position="614"/>
        <end position="642"/>
    </location>
</feature>
<feature type="compositionally biased region" description="Basic residues" evidence="7">
    <location>
        <begin position="449"/>
        <end position="460"/>
    </location>
</feature>
<dbReference type="GO" id="GO:0005634">
    <property type="term" value="C:nucleus"/>
    <property type="evidence" value="ECO:0007669"/>
    <property type="project" value="UniProtKB-SubCell"/>
</dbReference>
<dbReference type="PANTHER" id="PTHR16684:SF11">
    <property type="entry name" value="CENTROMERE PROTEIN C"/>
    <property type="match status" value="1"/>
</dbReference>
<dbReference type="InterPro" id="IPR014710">
    <property type="entry name" value="RmlC-like_jellyroll"/>
</dbReference>
<gene>
    <name evidence="9" type="ORF">RHS03_07514</name>
</gene>
<feature type="compositionally biased region" description="Pro residues" evidence="7">
    <location>
        <begin position="232"/>
        <end position="241"/>
    </location>
</feature>
<feature type="compositionally biased region" description="Polar residues" evidence="7">
    <location>
        <begin position="256"/>
        <end position="279"/>
    </location>
</feature>
<dbReference type="EMBL" id="JACYCD010000249">
    <property type="protein sequence ID" value="KAF8698579.1"/>
    <property type="molecule type" value="Genomic_DNA"/>
</dbReference>
<keyword evidence="3" id="KW-0238">DNA-binding</keyword>
<dbReference type="InterPro" id="IPR028386">
    <property type="entry name" value="CENP-C/Mif2/cnp3"/>
</dbReference>
<evidence type="ECO:0000313" key="9">
    <source>
        <dbReference type="EMBL" id="KAF8698579.1"/>
    </source>
</evidence>
<feature type="compositionally biased region" description="Low complexity" evidence="7">
    <location>
        <begin position="114"/>
        <end position="123"/>
    </location>
</feature>
<evidence type="ECO:0000256" key="5">
    <source>
        <dbReference type="ARBA" id="ARBA00057947"/>
    </source>
</evidence>
<proteinExistence type="inferred from homology"/>
<dbReference type="GO" id="GO:0051455">
    <property type="term" value="P:spindle attachment to meiosis I kinetochore"/>
    <property type="evidence" value="ECO:0007669"/>
    <property type="project" value="TreeGrafter"/>
</dbReference>
<evidence type="ECO:0000256" key="7">
    <source>
        <dbReference type="SAM" id="MobiDB-lite"/>
    </source>
</evidence>
<comment type="function">
    <text evidence="5">Component of the kinetochore, a multiprotein complex that assembles on centromeric DNA and attaches chromosomes to spindle microtubules, mediating chromosome segregation and sister chromatid segregation during meiosis and mitosis. Component of the inner kinetochore constitutive centromere-associated network (CCAN), which serves as a structural platform for outer kinetochore assembly.</text>
</comment>
<feature type="region of interest" description="Disordered" evidence="7">
    <location>
        <begin position="436"/>
        <end position="467"/>
    </location>
</feature>
<comment type="subcellular location">
    <subcellularLocation>
        <location evidence="1">Nucleus</location>
    </subcellularLocation>
</comment>
<feature type="region of interest" description="Disordered" evidence="7">
    <location>
        <begin position="76"/>
        <end position="400"/>
    </location>
</feature>
<dbReference type="Pfam" id="PF11699">
    <property type="entry name" value="CENP-C_C"/>
    <property type="match status" value="1"/>
</dbReference>
<feature type="compositionally biased region" description="Acidic residues" evidence="7">
    <location>
        <begin position="169"/>
        <end position="184"/>
    </location>
</feature>
<feature type="compositionally biased region" description="Acidic residues" evidence="7">
    <location>
        <begin position="76"/>
        <end position="86"/>
    </location>
</feature>
<dbReference type="InterPro" id="IPR025974">
    <property type="entry name" value="Mif2/CENP-C_cupin"/>
</dbReference>
<evidence type="ECO:0000259" key="8">
    <source>
        <dbReference type="Pfam" id="PF11699"/>
    </source>
</evidence>
<sequence length="642" mass="71053">MNDRRRSRAELRKGAPAFVDDANTGRRTGKFIPTVQLDEDGFESIEGLFGSQAYAVDAPKQRARKKPATVVEYSYIEEEEEEEESMELTRIAENEDDMDDYDIPEVQPAPAPVRRPVVHRSSPIIDDHVPSPQRFSQSSQSTRRARAPLNSARRSHSLMRSSSPIAPDPEPEEEEEEEEPEPQPEPEKSRRRTISRRSTLGNGDHSVDMELDEPTLSVVQEQDEEIDVDVGSPPPPPPSPPKVVKKEKLIAPAEKPSSSSGNKSNTAASSVNKPASKTAQPPARTLRPTPPPPANDDMEEEIANGLAQLDAGGHEEDEPEPEPPAKSGAKAKGRPKGKGKAKEKRPREEEEDGQKSPKKPRAGKGKENANARETTVEPVGRRKKRDFSANTPPNVRRSQRERFSPLEWWRGEKFVYGRSPDPEEGPLLVPLIRAIERPPKPPAATLSKKVPKKGGRKTKVKKEEEDQELGEMGVFGAPRTQEDGLDEETEELGVVMDYATGREVERRIAFPGARVDFSPSEGPFSFQKIFGDSDYFAAGVMKIPVGGRKPNRPSKENTFAFYCVSGAVEVKVHKSTFTIAPGGMFLAPRGNVYTIANISQRDAYIFFAQSRKVLDDSEEPPPLPREKESLPTKAKAKVVAKK</sequence>
<feature type="region of interest" description="Disordered" evidence="7">
    <location>
        <begin position="1"/>
        <end position="27"/>
    </location>
</feature>
<evidence type="ECO:0000256" key="6">
    <source>
        <dbReference type="ARBA" id="ARBA00075033"/>
    </source>
</evidence>
<comment type="caution">
    <text evidence="9">The sequence shown here is derived from an EMBL/GenBank/DDBJ whole genome shotgun (WGS) entry which is preliminary data.</text>
</comment>
<reference evidence="9" key="1">
    <citation type="submission" date="2020-09" db="EMBL/GenBank/DDBJ databases">
        <title>Comparative genome analyses of four rice-infecting Rhizoctonia solani isolates reveal extensive enrichment of homogalacturonan modification genes.</title>
        <authorList>
            <person name="Lee D.-Y."/>
            <person name="Jeon J."/>
            <person name="Kim K.-T."/>
            <person name="Cheong K."/>
            <person name="Song H."/>
            <person name="Choi G."/>
            <person name="Ko J."/>
            <person name="Opiyo S.O."/>
            <person name="Zuo S."/>
            <person name="Madhav S."/>
            <person name="Lee Y.-H."/>
            <person name="Wang G.-L."/>
        </authorList>
    </citation>
    <scope>NUCLEOTIDE SEQUENCE</scope>
    <source>
        <strain evidence="9">AG1-IA WGL</strain>
    </source>
</reference>
<feature type="compositionally biased region" description="Basic and acidic residues" evidence="7">
    <location>
        <begin position="1"/>
        <end position="13"/>
    </location>
</feature>
<evidence type="ECO:0000256" key="3">
    <source>
        <dbReference type="ARBA" id="ARBA00023125"/>
    </source>
</evidence>
<feature type="compositionally biased region" description="Acidic residues" evidence="7">
    <location>
        <begin position="94"/>
        <end position="103"/>
    </location>
</feature>
<feature type="compositionally biased region" description="Low complexity" evidence="7">
    <location>
        <begin position="130"/>
        <end position="142"/>
    </location>
</feature>
<dbReference type="InterPro" id="IPR011051">
    <property type="entry name" value="RmlC_Cupin_sf"/>
</dbReference>
<evidence type="ECO:0000313" key="10">
    <source>
        <dbReference type="Proteomes" id="UP000602905"/>
    </source>
</evidence>
<organism evidence="9 10">
    <name type="scientific">Rhizoctonia solani</name>
    <dbReference type="NCBI Taxonomy" id="456999"/>
    <lineage>
        <taxon>Eukaryota</taxon>
        <taxon>Fungi</taxon>
        <taxon>Dikarya</taxon>
        <taxon>Basidiomycota</taxon>
        <taxon>Agaricomycotina</taxon>
        <taxon>Agaricomycetes</taxon>
        <taxon>Cantharellales</taxon>
        <taxon>Ceratobasidiaceae</taxon>
        <taxon>Rhizoctonia</taxon>
    </lineage>
</organism>
<protein>
    <recommendedName>
        <fullName evidence="6">CENP-C homolog</fullName>
    </recommendedName>
</protein>
<dbReference type="GO" id="GO:0051315">
    <property type="term" value="P:attachment of mitotic spindle microtubules to kinetochore"/>
    <property type="evidence" value="ECO:0007669"/>
    <property type="project" value="TreeGrafter"/>
</dbReference>
<evidence type="ECO:0000256" key="2">
    <source>
        <dbReference type="ARBA" id="ARBA00010291"/>
    </source>
</evidence>
<dbReference type="AlphaFoldDB" id="A0A8H7HNF4"/>
<comment type="similarity">
    <text evidence="2">Belongs to the CENP-C/MIF2 family.</text>
</comment>
<dbReference type="Gene3D" id="2.60.120.10">
    <property type="entry name" value="Jelly Rolls"/>
    <property type="match status" value="1"/>
</dbReference>
<dbReference type="FunFam" id="2.60.120.10:FF:000033">
    <property type="entry name" value="Centromere protein C 1"/>
    <property type="match status" value="1"/>
</dbReference>
<evidence type="ECO:0000256" key="4">
    <source>
        <dbReference type="ARBA" id="ARBA00023242"/>
    </source>
</evidence>
<feature type="non-terminal residue" evidence="9">
    <location>
        <position position="1"/>
    </location>
</feature>
<dbReference type="PANTHER" id="PTHR16684">
    <property type="entry name" value="CENTROMERE PROTEIN C"/>
    <property type="match status" value="1"/>
</dbReference>
<keyword evidence="4" id="KW-0539">Nucleus</keyword>
<dbReference type="Proteomes" id="UP000602905">
    <property type="component" value="Unassembled WGS sequence"/>
</dbReference>